<organism evidence="4 5">
    <name type="scientific">Branchiostoma belcheri</name>
    <name type="common">Amphioxus</name>
    <dbReference type="NCBI Taxonomy" id="7741"/>
    <lineage>
        <taxon>Eukaryota</taxon>
        <taxon>Metazoa</taxon>
        <taxon>Chordata</taxon>
        <taxon>Cephalochordata</taxon>
        <taxon>Leptocardii</taxon>
        <taxon>Amphioxiformes</taxon>
        <taxon>Branchiostomatidae</taxon>
        <taxon>Branchiostoma</taxon>
    </lineage>
</organism>
<dbReference type="OrthoDB" id="27073at2759"/>
<feature type="compositionally biased region" description="Polar residues" evidence="2">
    <location>
        <begin position="56"/>
        <end position="70"/>
    </location>
</feature>
<dbReference type="Gene3D" id="1.20.1310.10">
    <property type="entry name" value="Cullin Repeats"/>
    <property type="match status" value="2"/>
</dbReference>
<dbReference type="PROSITE" id="PS50878">
    <property type="entry name" value="RT_POL"/>
    <property type="match status" value="1"/>
</dbReference>
<feature type="compositionally biased region" description="Basic and acidic residues" evidence="2">
    <location>
        <begin position="12"/>
        <end position="21"/>
    </location>
</feature>
<evidence type="ECO:0000313" key="4">
    <source>
        <dbReference type="Proteomes" id="UP000515135"/>
    </source>
</evidence>
<name>A0A6P4Y1J9_BRABE</name>
<dbReference type="InterPro" id="IPR000477">
    <property type="entry name" value="RT_dom"/>
</dbReference>
<feature type="region of interest" description="Disordered" evidence="2">
    <location>
        <begin position="1"/>
        <end position="78"/>
    </location>
</feature>
<protein>
    <submittedName>
        <fullName evidence="5">Cullin-4B-like isoform X5</fullName>
    </submittedName>
</protein>
<feature type="compositionally biased region" description="Basic and acidic residues" evidence="2">
    <location>
        <begin position="42"/>
        <end position="55"/>
    </location>
</feature>
<dbReference type="Pfam" id="PF00888">
    <property type="entry name" value="Cullin"/>
    <property type="match status" value="1"/>
</dbReference>
<dbReference type="InterPro" id="IPR043502">
    <property type="entry name" value="DNA/RNA_pol_sf"/>
</dbReference>
<dbReference type="InterPro" id="IPR016159">
    <property type="entry name" value="Cullin_repeat-like_dom_sf"/>
</dbReference>
<dbReference type="Proteomes" id="UP000515135">
    <property type="component" value="Unplaced"/>
</dbReference>
<gene>
    <name evidence="5" type="primary">LOC109463941</name>
</gene>
<dbReference type="RefSeq" id="XP_019616404.1">
    <property type="nucleotide sequence ID" value="XM_019760845.1"/>
</dbReference>
<dbReference type="AlphaFoldDB" id="A0A6P4Y1J9"/>
<dbReference type="InterPro" id="IPR001373">
    <property type="entry name" value="Cullin_N"/>
</dbReference>
<accession>A0A6P4Y1J9</accession>
<evidence type="ECO:0000313" key="5">
    <source>
        <dbReference type="RefSeq" id="XP_019616404.1"/>
    </source>
</evidence>
<dbReference type="PANTHER" id="PTHR11932">
    <property type="entry name" value="CULLIN"/>
    <property type="match status" value="1"/>
</dbReference>
<proteinExistence type="inferred from homology"/>
<evidence type="ECO:0000259" key="3">
    <source>
        <dbReference type="PROSITE" id="PS50878"/>
    </source>
</evidence>
<dbReference type="FunFam" id="1.20.1310.10:FF:000010">
    <property type="entry name" value="Cullin 4B"/>
    <property type="match status" value="1"/>
</dbReference>
<dbReference type="GeneID" id="109463941"/>
<reference evidence="5" key="1">
    <citation type="submission" date="2025-08" db="UniProtKB">
        <authorList>
            <consortium name="RefSeq"/>
        </authorList>
    </citation>
    <scope>IDENTIFICATION</scope>
    <source>
        <tissue evidence="5">Gonad</tissue>
    </source>
</reference>
<evidence type="ECO:0000256" key="2">
    <source>
        <dbReference type="SAM" id="MobiDB-lite"/>
    </source>
</evidence>
<keyword evidence="4" id="KW-1185">Reference proteome</keyword>
<dbReference type="GO" id="GO:0031625">
    <property type="term" value="F:ubiquitin protein ligase binding"/>
    <property type="evidence" value="ECO:0007669"/>
    <property type="project" value="InterPro"/>
</dbReference>
<evidence type="ECO:0000256" key="1">
    <source>
        <dbReference type="ARBA" id="ARBA00006019"/>
    </source>
</evidence>
<dbReference type="FunFam" id="1.20.1310.10:FF:000008">
    <property type="entry name" value="Cullin 4B"/>
    <property type="match status" value="1"/>
</dbReference>
<dbReference type="Gene3D" id="6.10.280.240">
    <property type="match status" value="1"/>
</dbReference>
<feature type="domain" description="Reverse transcriptase" evidence="3">
    <location>
        <begin position="240"/>
        <end position="526"/>
    </location>
</feature>
<dbReference type="SUPFAM" id="SSF56672">
    <property type="entry name" value="DNA/RNA polymerases"/>
    <property type="match status" value="1"/>
</dbReference>
<dbReference type="SUPFAM" id="SSF74788">
    <property type="entry name" value="Cullin repeat-like"/>
    <property type="match status" value="1"/>
</dbReference>
<dbReference type="InterPro" id="IPR045093">
    <property type="entry name" value="Cullin"/>
</dbReference>
<dbReference type="GO" id="GO:0006511">
    <property type="term" value="P:ubiquitin-dependent protein catabolic process"/>
    <property type="evidence" value="ECO:0007669"/>
    <property type="project" value="InterPro"/>
</dbReference>
<comment type="similarity">
    <text evidence="1">Belongs to the cullin family.</text>
</comment>
<sequence>MPFSNATRKKASHDQQDTERSQRKRRVSGENRQGLAGLKRHKQEDSDFCHSDPAHHSSSQMDESVNSRKPNFSALVGSNGLTNRASSLANSKPGTAKKLVIKNFKGKPKLHDNYKEETWMKLRGAVDAIHKSTSIKYSLEELYQAVENMCSHKMAVMLYDSLKVVCEEHIKHQITQFKGNSGDELDSVLFLRKINKCWQDHCRQMIMIRSIFLFLDRTYVLQNSMVSSLWDMGLDLFRQHIISDTSVQTKTVDGLLLLIERERNGEMVDRSLLKSLLGMLSDLQIYKEAFEVRFLQETERLYAAEGQRLMQEREIAEYLHHVDKRLEEEQDRLMFYMDQSTQKPLVSCVEKQLLGEHLVNILQKGLHQLLDENRTDDLKLMYNLFAKVKAGLETLCQHWGDYIKKMSRYGIQGSALNWFQSYLPGRKHCTSINGVSSAFHQVKYGVPQGSILGPLLFLLYVNDMPECLQSCDISMYADDTVIYFSHKNSTNIGTNKRLTNCNPPRLTVNGVNIKTCDKYTYLGVVIDRQLNWKDQVKAVLGKLRRSSFMMKHVSPFISTSALCTLYNAIFLPHITYACTAWDTAPDQDLQKIQRMQNRAGKLILKAPYRTPSIEVLTRLGWKDIKATHKHYEIMLVYKAINNKLPHYMRQMFAYCSEQSTRSTRQSTSNKLVVPKPHLESFRRSLAYRGPTAWNSLPVDIRTAPTLASFKRLLKR</sequence>